<evidence type="ECO:0000259" key="7">
    <source>
        <dbReference type="Pfam" id="PF00501"/>
    </source>
</evidence>
<feature type="binding site" evidence="6">
    <location>
        <position position="581"/>
    </location>
    <ligand>
        <name>CoA</name>
        <dbReference type="ChEBI" id="CHEBI:57287"/>
    </ligand>
</feature>
<sequence length="645" mass="71920">MSEQRIYDVPAEFAARAHIDDAKYQEMYQRSIADPDGFWAEQAERFVTWFEPWKKVSEWDYNNADIKWFQGAKLNVSFNCLDRHLDTRGDQVAILWEGDDPQEDKKITYRELHADVCRFANALKARGVKKGDRVSIYMPMIPEVIVAMLACTRIGAVHSVVFGGFSPEALKDRILDSDCQVVITSDEGLRGGRPVPLKANADKALESCPNVHTVFVVKRTGGSIPWKDERDVWYEKARVSADAVCEPEPMDAEDPLFILYTSGSTGKPKGVLHTTGGYLLYAAMTHKYIFDYHDGDIYWCTADVGWVTGHTYIVYGPLANGAVSLAFEGVPTYPDANRFWQVVDKHNVNIFYTAPTALRALMSQGDEPVKKTSRESLRLLGTVGEPINPEAWEWYYHVVGEGRCPIVDTWWQTETGGILITPLPGAIPLKPGSATRPFFGIVPELVDAEGNVLEGETEGGLCIRQPWPGQMRSVYGDHQRFIDTYFRTYAGKYFSGDGARRDKDGYYWITGRVDDVINVSGHRMGTAEVESALVLHKDVAEAAVVGFPHDIKGQGIYAYVTPMVGVEPSDALRDELITLVRKEIGAIAAPDVIQWAPGLPKTRSGKIMRRILRKVAANELDSLGDTSTLADPSVVNDLIDNRRSK</sequence>
<feature type="binding site" evidence="6">
    <location>
        <position position="512"/>
    </location>
    <ligand>
        <name>ATP</name>
        <dbReference type="ChEBI" id="CHEBI:30616"/>
    </ligand>
</feature>
<dbReference type="PROSITE" id="PS00455">
    <property type="entry name" value="AMP_BINDING"/>
    <property type="match status" value="1"/>
</dbReference>
<dbReference type="InterPro" id="IPR042099">
    <property type="entry name" value="ANL_N_sf"/>
</dbReference>
<proteinExistence type="inferred from homology"/>
<keyword evidence="2 6" id="KW-0436">Ligase</keyword>
<comment type="function">
    <text evidence="6">Catalyzes the conversion of acetate into acetyl-CoA (AcCoA), an essential intermediate at the junction of anabolic and catabolic pathways. AcsA undergoes a two-step reaction. In the first half reaction, AcsA combines acetate with ATP to form acetyl-adenylate (AcAMP) intermediate. In the second half reaction, it can then transfer the acetyl group from AcAMP to the sulfhydryl group of CoA, forming the product AcCoA.</text>
</comment>
<dbReference type="EC" id="6.2.1.1" evidence="6"/>
<dbReference type="GO" id="GO:0019427">
    <property type="term" value="P:acetyl-CoA biosynthetic process from acetate"/>
    <property type="evidence" value="ECO:0007669"/>
    <property type="project" value="UniProtKB-UniRule"/>
</dbReference>
<evidence type="ECO:0000256" key="2">
    <source>
        <dbReference type="ARBA" id="ARBA00022598"/>
    </source>
</evidence>
<dbReference type="InterPro" id="IPR025110">
    <property type="entry name" value="AMP-bd_C"/>
</dbReference>
<dbReference type="CDD" id="cd05966">
    <property type="entry name" value="ACS"/>
    <property type="match status" value="1"/>
</dbReference>
<dbReference type="PANTHER" id="PTHR24095:SF14">
    <property type="entry name" value="ACETYL-COENZYME A SYNTHETASE 1"/>
    <property type="match status" value="1"/>
</dbReference>
<feature type="binding site" evidence="6">
    <location>
        <begin position="384"/>
        <end position="386"/>
    </location>
    <ligand>
        <name>ATP</name>
        <dbReference type="ChEBI" id="CHEBI:30616"/>
    </ligand>
</feature>
<keyword evidence="6" id="KW-0479">Metal-binding</keyword>
<evidence type="ECO:0000256" key="1">
    <source>
        <dbReference type="ARBA" id="ARBA00006432"/>
    </source>
</evidence>
<dbReference type="Pfam" id="PF13193">
    <property type="entry name" value="AMP-binding_C"/>
    <property type="match status" value="1"/>
</dbReference>
<dbReference type="GO" id="GO:0016208">
    <property type="term" value="F:AMP binding"/>
    <property type="evidence" value="ECO:0007669"/>
    <property type="project" value="InterPro"/>
</dbReference>
<feature type="binding site" evidence="6">
    <location>
        <begin position="408"/>
        <end position="413"/>
    </location>
    <ligand>
        <name>ATP</name>
        <dbReference type="ChEBI" id="CHEBI:30616"/>
    </ligand>
</feature>
<dbReference type="InterPro" id="IPR032387">
    <property type="entry name" value="ACAS_N"/>
</dbReference>
<organism evidence="10">
    <name type="scientific">Candidatus Kentrum sp. TC</name>
    <dbReference type="NCBI Taxonomy" id="2126339"/>
    <lineage>
        <taxon>Bacteria</taxon>
        <taxon>Pseudomonadati</taxon>
        <taxon>Pseudomonadota</taxon>
        <taxon>Gammaproteobacteria</taxon>
        <taxon>Candidatus Kentrum</taxon>
    </lineage>
</organism>
<keyword evidence="3 6" id="KW-0547">Nucleotide-binding</keyword>
<dbReference type="GO" id="GO:0005829">
    <property type="term" value="C:cytosol"/>
    <property type="evidence" value="ECO:0007669"/>
    <property type="project" value="TreeGrafter"/>
</dbReference>
<dbReference type="AlphaFoldDB" id="A0A450YWT1"/>
<feature type="binding site" evidence="6">
    <location>
        <position position="534"/>
    </location>
    <ligand>
        <name>Mg(2+)</name>
        <dbReference type="ChEBI" id="CHEBI:18420"/>
    </ligand>
</feature>
<dbReference type="Pfam" id="PF16177">
    <property type="entry name" value="ACAS_N"/>
    <property type="match status" value="1"/>
</dbReference>
<keyword evidence="6" id="KW-0460">Magnesium</keyword>
<name>A0A450YWT1_9GAMM</name>
<accession>A0A450YWT1</accession>
<evidence type="ECO:0000259" key="8">
    <source>
        <dbReference type="Pfam" id="PF13193"/>
    </source>
</evidence>
<feature type="binding site" evidence="6">
    <location>
        <position position="523"/>
    </location>
    <ligand>
        <name>ATP</name>
        <dbReference type="ChEBI" id="CHEBI:30616"/>
    </ligand>
</feature>
<dbReference type="FunFam" id="3.40.50.12780:FF:000001">
    <property type="entry name" value="Acetyl-coenzyme A synthetase"/>
    <property type="match status" value="1"/>
</dbReference>
<dbReference type="InterPro" id="IPR045851">
    <property type="entry name" value="AMP-bd_C_sf"/>
</dbReference>
<feature type="binding site" evidence="6">
    <location>
        <position position="497"/>
    </location>
    <ligand>
        <name>ATP</name>
        <dbReference type="ChEBI" id="CHEBI:30616"/>
    </ligand>
</feature>
<dbReference type="Gene3D" id="3.40.50.12780">
    <property type="entry name" value="N-terminal domain of ligase-like"/>
    <property type="match status" value="1"/>
</dbReference>
<feature type="binding site" evidence="6">
    <location>
        <begin position="190"/>
        <end position="193"/>
    </location>
    <ligand>
        <name>CoA</name>
        <dbReference type="ChEBI" id="CHEBI:57287"/>
    </ligand>
</feature>
<evidence type="ECO:0000259" key="9">
    <source>
        <dbReference type="Pfam" id="PF16177"/>
    </source>
</evidence>
<feature type="binding site" evidence="6">
    <location>
        <position position="536"/>
    </location>
    <ligand>
        <name>Mg(2+)</name>
        <dbReference type="ChEBI" id="CHEBI:18420"/>
    </ligand>
</feature>
<dbReference type="Gene3D" id="3.30.300.30">
    <property type="match status" value="1"/>
</dbReference>
<dbReference type="NCBIfam" id="NF001208">
    <property type="entry name" value="PRK00174.1"/>
    <property type="match status" value="1"/>
</dbReference>
<feature type="domain" description="AMP-dependent synthetase/ligase" evidence="7">
    <location>
        <begin position="82"/>
        <end position="467"/>
    </location>
</feature>
<dbReference type="PANTHER" id="PTHR24095">
    <property type="entry name" value="ACETYL-COENZYME A SYNTHETASE"/>
    <property type="match status" value="1"/>
</dbReference>
<feature type="binding site" evidence="6">
    <location>
        <position position="539"/>
    </location>
    <ligand>
        <name>Mg(2+)</name>
        <dbReference type="ChEBI" id="CHEBI:18420"/>
    </ligand>
</feature>
<dbReference type="NCBIfam" id="TIGR02188">
    <property type="entry name" value="Ac_CoA_lig_AcsA"/>
    <property type="match status" value="1"/>
</dbReference>
<dbReference type="InterPro" id="IPR020845">
    <property type="entry name" value="AMP-binding_CS"/>
</dbReference>
<reference evidence="10" key="1">
    <citation type="submission" date="2019-02" db="EMBL/GenBank/DDBJ databases">
        <authorList>
            <person name="Gruber-Vodicka R. H."/>
            <person name="Seah K. B. B."/>
        </authorList>
    </citation>
    <scope>NUCLEOTIDE SEQUENCE</scope>
    <source>
        <strain evidence="10">BECK_BZ125</strain>
    </source>
</reference>
<evidence type="ECO:0000313" key="10">
    <source>
        <dbReference type="EMBL" id="VFK45998.1"/>
    </source>
</evidence>
<evidence type="ECO:0000256" key="3">
    <source>
        <dbReference type="ARBA" id="ARBA00022741"/>
    </source>
</evidence>
<dbReference type="HAMAP" id="MF_01123">
    <property type="entry name" value="Ac_CoA_synth"/>
    <property type="match status" value="1"/>
</dbReference>
<protein>
    <recommendedName>
        <fullName evidence="6">Acetyl-coenzyme A synthetase</fullName>
        <shortName evidence="6">AcCoA synthetase</shortName>
        <shortName evidence="6">Acs</shortName>
        <ecNumber evidence="6">6.2.1.1</ecNumber>
    </recommendedName>
    <alternativeName>
        <fullName evidence="6">Acetate--CoA ligase</fullName>
    </alternativeName>
    <alternativeName>
        <fullName evidence="6">Acyl-activating enzyme</fullName>
    </alternativeName>
</protein>
<evidence type="ECO:0000256" key="6">
    <source>
        <dbReference type="HAMAP-Rule" id="MF_01123"/>
    </source>
</evidence>
<comment type="catalytic activity">
    <reaction evidence="6">
        <text>acetate + ATP + CoA = acetyl-CoA + AMP + diphosphate</text>
        <dbReference type="Rhea" id="RHEA:23176"/>
        <dbReference type="ChEBI" id="CHEBI:30089"/>
        <dbReference type="ChEBI" id="CHEBI:30616"/>
        <dbReference type="ChEBI" id="CHEBI:33019"/>
        <dbReference type="ChEBI" id="CHEBI:57287"/>
        <dbReference type="ChEBI" id="CHEBI:57288"/>
        <dbReference type="ChEBI" id="CHEBI:456215"/>
        <dbReference type="EC" id="6.2.1.1"/>
    </reaction>
</comment>
<comment type="cofactor">
    <cofactor evidence="6">
        <name>Mg(2+)</name>
        <dbReference type="ChEBI" id="CHEBI:18420"/>
    </cofactor>
</comment>
<comment type="caution">
    <text evidence="6">Lacks conserved residue(s) required for the propagation of feature annotation.</text>
</comment>
<keyword evidence="4 6" id="KW-0067">ATP-binding</keyword>
<dbReference type="FunFam" id="3.30.300.30:FF:000004">
    <property type="entry name" value="Acetyl-coenzyme A synthetase"/>
    <property type="match status" value="1"/>
</dbReference>
<gene>
    <name evidence="6" type="primary">acsA</name>
    <name evidence="10" type="ORF">BECKTC1821E_GA0114239_10584</name>
</gene>
<feature type="domain" description="AMP-binding enzyme C-terminal" evidence="8">
    <location>
        <begin position="528"/>
        <end position="606"/>
    </location>
</feature>
<comment type="PTM">
    <text evidence="6">Acetylated. Deacetylation by the SIR2-homolog deacetylase activates the enzyme.</text>
</comment>
<keyword evidence="5 6" id="KW-0007">Acetylation</keyword>
<evidence type="ECO:0000256" key="4">
    <source>
        <dbReference type="ARBA" id="ARBA00022840"/>
    </source>
</evidence>
<comment type="similarity">
    <text evidence="1 6">Belongs to the ATP-dependent AMP-binding enzyme family.</text>
</comment>
<feature type="domain" description="Acetyl-coenzyme A synthetase N-terminal" evidence="9">
    <location>
        <begin position="24"/>
        <end position="80"/>
    </location>
</feature>
<feature type="binding site" evidence="6">
    <location>
        <position position="520"/>
    </location>
    <ligand>
        <name>CoA</name>
        <dbReference type="ChEBI" id="CHEBI:57287"/>
    </ligand>
</feature>
<dbReference type="GO" id="GO:0003987">
    <property type="term" value="F:acetate-CoA ligase activity"/>
    <property type="evidence" value="ECO:0007669"/>
    <property type="project" value="UniProtKB-UniRule"/>
</dbReference>
<dbReference type="InterPro" id="IPR011904">
    <property type="entry name" value="Ac_CoA_lig"/>
</dbReference>
<dbReference type="GO" id="GO:0046872">
    <property type="term" value="F:metal ion binding"/>
    <property type="evidence" value="ECO:0007669"/>
    <property type="project" value="UniProtKB-KW"/>
</dbReference>
<dbReference type="EMBL" id="CAADFT010000058">
    <property type="protein sequence ID" value="VFK45998.1"/>
    <property type="molecule type" value="Genomic_DNA"/>
</dbReference>
<feature type="modified residue" description="N6-acetyllysine" evidence="6">
    <location>
        <position position="606"/>
    </location>
</feature>
<dbReference type="InterPro" id="IPR000873">
    <property type="entry name" value="AMP-dep_synth/lig_dom"/>
</dbReference>
<dbReference type="Pfam" id="PF00501">
    <property type="entry name" value="AMP-binding"/>
    <property type="match status" value="1"/>
</dbReference>
<feature type="binding site" evidence="6">
    <location>
        <position position="308"/>
    </location>
    <ligand>
        <name>CoA</name>
        <dbReference type="ChEBI" id="CHEBI:57287"/>
    </ligand>
</feature>
<dbReference type="SUPFAM" id="SSF56801">
    <property type="entry name" value="Acetyl-CoA synthetase-like"/>
    <property type="match status" value="1"/>
</dbReference>
<evidence type="ECO:0000256" key="5">
    <source>
        <dbReference type="ARBA" id="ARBA00022990"/>
    </source>
</evidence>
<dbReference type="GO" id="GO:0005524">
    <property type="term" value="F:ATP binding"/>
    <property type="evidence" value="ECO:0007669"/>
    <property type="project" value="UniProtKB-KW"/>
</dbReference>